<sequence>MCLRQSTFGFERAGLSTKEDQKHEDQTALVIYEDGQTGVAAERAGILDPATHNFEQAHMSRSRKTRHLDSTTHRLQKAHVSRSRKTRLLRHVTSTGKCKNKQKGPGFAEK</sequence>
<dbReference type="AlphaFoldDB" id="A0AAV7UFF7"/>
<keyword evidence="3" id="KW-1185">Reference proteome</keyword>
<evidence type="ECO:0000313" key="2">
    <source>
        <dbReference type="EMBL" id="KAJ1187426.1"/>
    </source>
</evidence>
<proteinExistence type="predicted"/>
<accession>A0AAV7UFF7</accession>
<evidence type="ECO:0000256" key="1">
    <source>
        <dbReference type="SAM" id="MobiDB-lite"/>
    </source>
</evidence>
<feature type="compositionally biased region" description="Basic residues" evidence="1">
    <location>
        <begin position="74"/>
        <end position="87"/>
    </location>
</feature>
<dbReference type="EMBL" id="JANPWB010000005">
    <property type="protein sequence ID" value="KAJ1187426.1"/>
    <property type="molecule type" value="Genomic_DNA"/>
</dbReference>
<feature type="region of interest" description="Disordered" evidence="1">
    <location>
        <begin position="57"/>
        <end position="87"/>
    </location>
</feature>
<organism evidence="2 3">
    <name type="scientific">Pleurodeles waltl</name>
    <name type="common">Iberian ribbed newt</name>
    <dbReference type="NCBI Taxonomy" id="8319"/>
    <lineage>
        <taxon>Eukaryota</taxon>
        <taxon>Metazoa</taxon>
        <taxon>Chordata</taxon>
        <taxon>Craniata</taxon>
        <taxon>Vertebrata</taxon>
        <taxon>Euteleostomi</taxon>
        <taxon>Amphibia</taxon>
        <taxon>Batrachia</taxon>
        <taxon>Caudata</taxon>
        <taxon>Salamandroidea</taxon>
        <taxon>Salamandridae</taxon>
        <taxon>Pleurodelinae</taxon>
        <taxon>Pleurodeles</taxon>
    </lineage>
</organism>
<evidence type="ECO:0000313" key="3">
    <source>
        <dbReference type="Proteomes" id="UP001066276"/>
    </source>
</evidence>
<gene>
    <name evidence="2" type="ORF">NDU88_004202</name>
</gene>
<comment type="caution">
    <text evidence="2">The sequence shown here is derived from an EMBL/GenBank/DDBJ whole genome shotgun (WGS) entry which is preliminary data.</text>
</comment>
<reference evidence="2" key="1">
    <citation type="journal article" date="2022" name="bioRxiv">
        <title>Sequencing and chromosome-scale assembly of the giantPleurodeles waltlgenome.</title>
        <authorList>
            <person name="Brown T."/>
            <person name="Elewa A."/>
            <person name="Iarovenko S."/>
            <person name="Subramanian E."/>
            <person name="Araus A.J."/>
            <person name="Petzold A."/>
            <person name="Susuki M."/>
            <person name="Suzuki K.-i.T."/>
            <person name="Hayashi T."/>
            <person name="Toyoda A."/>
            <person name="Oliveira C."/>
            <person name="Osipova E."/>
            <person name="Leigh N.D."/>
            <person name="Simon A."/>
            <person name="Yun M.H."/>
        </authorList>
    </citation>
    <scope>NUCLEOTIDE SEQUENCE</scope>
    <source>
        <strain evidence="2">20211129_DDA</strain>
        <tissue evidence="2">Liver</tissue>
    </source>
</reference>
<protein>
    <submittedName>
        <fullName evidence="2">Uncharacterized protein</fullName>
    </submittedName>
</protein>
<dbReference type="Proteomes" id="UP001066276">
    <property type="component" value="Chromosome 3_1"/>
</dbReference>
<name>A0AAV7UFF7_PLEWA</name>